<dbReference type="EMBL" id="LNVX01000291">
    <property type="protein sequence ID" value="OEG70666.1"/>
    <property type="molecule type" value="Genomic_DNA"/>
</dbReference>
<proteinExistence type="predicted"/>
<reference evidence="2 3" key="1">
    <citation type="submission" date="2015-11" db="EMBL/GenBank/DDBJ databases">
        <title>Evidence for parallel genomic evolution in an endosymbiosis of termite gut flagellates.</title>
        <authorList>
            <person name="Zheng H."/>
        </authorList>
    </citation>
    <scope>NUCLEOTIDE SEQUENCE [LARGE SCALE GENOMIC DNA]</scope>
    <source>
        <strain evidence="2 3">CET450</strain>
    </source>
</reference>
<gene>
    <name evidence="2" type="ORF">ATZ36_16935</name>
</gene>
<accession>A0A1E5IJI8</accession>
<protein>
    <submittedName>
        <fullName evidence="2">Uncharacterized protein</fullName>
    </submittedName>
</protein>
<sequence length="75" mass="8724">MRKAGENVEYYKRLLTVIAGAIVTGLIYFYYYCYKKYNIKESEKYYLNALAADENTTDKITNSLSVFNGVCKIRL</sequence>
<feature type="transmembrane region" description="Helical" evidence="1">
    <location>
        <begin position="14"/>
        <end position="34"/>
    </location>
</feature>
<name>A0A1E5IJI8_ENDTX</name>
<keyword evidence="1" id="KW-0472">Membrane</keyword>
<keyword evidence="1" id="KW-1133">Transmembrane helix</keyword>
<evidence type="ECO:0000313" key="3">
    <source>
        <dbReference type="Proteomes" id="UP000095237"/>
    </source>
</evidence>
<keyword evidence="1" id="KW-0812">Transmembrane</keyword>
<evidence type="ECO:0000256" key="1">
    <source>
        <dbReference type="SAM" id="Phobius"/>
    </source>
</evidence>
<dbReference type="Proteomes" id="UP000095237">
    <property type="component" value="Unassembled WGS sequence"/>
</dbReference>
<dbReference type="AlphaFoldDB" id="A0A1E5IJI8"/>
<evidence type="ECO:0000313" key="2">
    <source>
        <dbReference type="EMBL" id="OEG70666.1"/>
    </source>
</evidence>
<organism evidence="2 3">
    <name type="scientific">Endomicrobium trichonymphae</name>
    <dbReference type="NCBI Taxonomy" id="1408204"/>
    <lineage>
        <taxon>Bacteria</taxon>
        <taxon>Pseudomonadati</taxon>
        <taxon>Elusimicrobiota</taxon>
        <taxon>Endomicrobiia</taxon>
        <taxon>Endomicrobiales</taxon>
        <taxon>Endomicrobiaceae</taxon>
        <taxon>Candidatus Endomicrobiellum</taxon>
    </lineage>
</organism>
<keyword evidence="3" id="KW-1185">Reference proteome</keyword>
<comment type="caution">
    <text evidence="2">The sequence shown here is derived from an EMBL/GenBank/DDBJ whole genome shotgun (WGS) entry which is preliminary data.</text>
</comment>